<dbReference type="RefSeq" id="YP_006908002.1">
    <property type="nucleotide sequence ID" value="NC_018860.1"/>
</dbReference>
<dbReference type="EMBL" id="JN797797">
    <property type="protein sequence ID" value="AEW47174.1"/>
    <property type="molecule type" value="Genomic_DNA"/>
</dbReference>
<evidence type="ECO:0000313" key="1">
    <source>
        <dbReference type="EMBL" id="AEW47174.1"/>
    </source>
</evidence>
<dbReference type="GeneID" id="13828442"/>
<dbReference type="PANTHER" id="PTHR34817:SF1">
    <property type="entry name" value="NUCLEOTIDYLTRANSFERASE"/>
    <property type="match status" value="1"/>
</dbReference>
<protein>
    <submittedName>
        <fullName evidence="1">Putative nucleotidyltransferase</fullName>
    </submittedName>
</protein>
<dbReference type="KEGG" id="vg:13828442"/>
<dbReference type="Proteomes" id="UP000007863">
    <property type="component" value="Segment"/>
</dbReference>
<name>G9J1W7_9CAUD</name>
<organism evidence="1 2">
    <name type="scientific">Bacillus phage BCP78</name>
    <dbReference type="NCBI Taxonomy" id="1126950"/>
    <lineage>
        <taxon>Viruses</taxon>
        <taxon>Duplodnaviria</taxon>
        <taxon>Heunggongvirae</taxon>
        <taxon>Uroviricota</taxon>
        <taxon>Caudoviricetes</taxon>
        <taxon>Herelleviridae</taxon>
        <taxon>Bastillevirinae</taxon>
        <taxon>Tsarbombavirus</taxon>
        <taxon>Tsarbombavirus BCP78</taxon>
    </lineage>
</organism>
<proteinExistence type="predicted"/>
<evidence type="ECO:0000313" key="2">
    <source>
        <dbReference type="Proteomes" id="UP000007863"/>
    </source>
</evidence>
<dbReference type="InterPro" id="IPR018775">
    <property type="entry name" value="RlaP"/>
</dbReference>
<dbReference type="PANTHER" id="PTHR34817">
    <property type="entry name" value="NUCLEOTIDYLTRANSFERASE"/>
    <property type="match status" value="1"/>
</dbReference>
<dbReference type="OrthoDB" id="5415at10239"/>
<dbReference type="GO" id="GO:0016740">
    <property type="term" value="F:transferase activity"/>
    <property type="evidence" value="ECO:0007669"/>
    <property type="project" value="UniProtKB-KW"/>
</dbReference>
<reference evidence="1 2" key="1">
    <citation type="journal article" date="2012" name="J. Virol.">
        <title>Complete Genome Sequence of Bacillus cereus Bacteriophage BCP78.</title>
        <authorList>
            <person name="Lee J.H."/>
            <person name="Shin H."/>
            <person name="Son B."/>
            <person name="Ryu S."/>
        </authorList>
    </citation>
    <scope>NUCLEOTIDE SEQUENCE [LARGE SCALE GENOMIC DNA]</scope>
</reference>
<keyword evidence="2" id="KW-1185">Reference proteome</keyword>
<accession>G9J1W7</accession>
<gene>
    <name evidence="1" type="ORF">BCP78_0167</name>
</gene>
<dbReference type="Pfam" id="PF10127">
    <property type="entry name" value="RlaP"/>
    <property type="match status" value="1"/>
</dbReference>
<keyword evidence="1" id="KW-0808">Transferase</keyword>
<sequence>MVKLDLNEVGYDWMEDRTIILAPYGSRANGTETEDSDHDFRGVCIPPIDYYLGLESFKGYDNVGSKNFRSTKDSVDIRVDPINKFVKDAMSSSPNSIELLFTRPQDYMKVSPLGQLLIDNRHLFLSKLVKGRFGGFANGQDKEFQKGRADIVEKFGYNTRAFCHSIRIRTSAIEILETYDFCTYRPNRELLIECKTGKYSQKEAMEMVAYYEDKLQQAYEKSELPEKVDKDKVDKLLVVINSIALQSEVLGNAKFSS</sequence>